<evidence type="ECO:0000256" key="2">
    <source>
        <dbReference type="SAM" id="Phobius"/>
    </source>
</evidence>
<feature type="transmembrane region" description="Helical" evidence="2">
    <location>
        <begin position="31"/>
        <end position="53"/>
    </location>
</feature>
<keyword evidence="2" id="KW-0472">Membrane</keyword>
<protein>
    <recommendedName>
        <fullName evidence="5">YtxH domain-containing protein</fullName>
    </recommendedName>
</protein>
<dbReference type="Proteomes" id="UP000217343">
    <property type="component" value="Chromosome"/>
</dbReference>
<dbReference type="EMBL" id="CP022203">
    <property type="protein sequence ID" value="ATB47077.1"/>
    <property type="molecule type" value="Genomic_DNA"/>
</dbReference>
<dbReference type="OrthoDB" id="5383457at2"/>
<keyword evidence="2" id="KW-1133">Transmembrane helix</keyword>
<keyword evidence="2" id="KW-0812">Transmembrane</keyword>
<evidence type="ECO:0000256" key="1">
    <source>
        <dbReference type="SAM" id="MobiDB-lite"/>
    </source>
</evidence>
<dbReference type="RefSeq" id="WP_013939300.1">
    <property type="nucleotide sequence ID" value="NZ_CP022203.1"/>
</dbReference>
<feature type="compositionally biased region" description="Polar residues" evidence="1">
    <location>
        <begin position="85"/>
        <end position="99"/>
    </location>
</feature>
<feature type="region of interest" description="Disordered" evidence="1">
    <location>
        <begin position="76"/>
        <end position="99"/>
    </location>
</feature>
<sequence>MVNFNNLKKLDKDDLLNLVGLETRRDTVDTLLPVVGAFAAGILVGAGLGLLLAPKPGNQLRDDLRQRLHSGQEYLNNAVGRSSEGAAQTGPQGTVSRTA</sequence>
<keyword evidence="4" id="KW-1185">Reference proteome</keyword>
<name>A0A250JUA6_9BACT</name>
<organism evidence="3 4">
    <name type="scientific">Corallococcus macrosporus DSM 14697</name>
    <dbReference type="NCBI Taxonomy" id="1189310"/>
    <lineage>
        <taxon>Bacteria</taxon>
        <taxon>Pseudomonadati</taxon>
        <taxon>Myxococcota</taxon>
        <taxon>Myxococcia</taxon>
        <taxon>Myxococcales</taxon>
        <taxon>Cystobacterineae</taxon>
        <taxon>Myxococcaceae</taxon>
        <taxon>Corallococcus</taxon>
    </lineage>
</organism>
<dbReference type="InterPro" id="IPR024623">
    <property type="entry name" value="YtxH"/>
</dbReference>
<reference evidence="3 4" key="1">
    <citation type="submission" date="2017-06" db="EMBL/GenBank/DDBJ databases">
        <title>Sequencing and comparative analysis of myxobacterial genomes.</title>
        <authorList>
            <person name="Rupp O."/>
            <person name="Goesmann A."/>
            <person name="Sogaard-Andersen L."/>
        </authorList>
    </citation>
    <scope>NUCLEOTIDE SEQUENCE [LARGE SCALE GENOMIC DNA]</scope>
    <source>
        <strain evidence="3 4">DSM 14697</strain>
    </source>
</reference>
<evidence type="ECO:0008006" key="5">
    <source>
        <dbReference type="Google" id="ProtNLM"/>
    </source>
</evidence>
<evidence type="ECO:0000313" key="3">
    <source>
        <dbReference type="EMBL" id="ATB47077.1"/>
    </source>
</evidence>
<evidence type="ECO:0000313" key="4">
    <source>
        <dbReference type="Proteomes" id="UP000217343"/>
    </source>
</evidence>
<dbReference type="Pfam" id="PF12732">
    <property type="entry name" value="YtxH"/>
    <property type="match status" value="1"/>
</dbReference>
<proteinExistence type="predicted"/>
<accession>A0A250JUA6</accession>
<dbReference type="KEGG" id="mmas:MYMAC_002684"/>
<dbReference type="AlphaFoldDB" id="A0A250JUA6"/>
<gene>
    <name evidence="3" type="ORF">MYMAC_002684</name>
</gene>